<accession>A0ABP9V2Y0</accession>
<feature type="chain" id="PRO_5045670757" description="Nuclear transport factor 2 family protein" evidence="1">
    <location>
        <begin position="20"/>
        <end position="155"/>
    </location>
</feature>
<name>A0ABP9V2Y0_9BACT</name>
<gene>
    <name evidence="2" type="ORF">Rhal01_03168</name>
</gene>
<sequence>MKCLCIILFSLLANLGLSAGITVKQALVTLQKQSIAANSGDVEALLKTVPKFGVKVHDLEANEVRIDTRESMKKQLTDFYKGLDSNCYVYGVKVLSAHQKEDSVVLMLEVSQVYQMKGSDEFRSWTYQEEAMMKLEDGQVVFKSIAMKKLDGKSL</sequence>
<keyword evidence="3" id="KW-1185">Reference proteome</keyword>
<reference evidence="2 3" key="1">
    <citation type="submission" date="2024-02" db="EMBL/GenBank/DDBJ databases">
        <title>Rubritalea halochordaticola NBRC 107102.</title>
        <authorList>
            <person name="Ichikawa N."/>
            <person name="Katano-Makiyama Y."/>
            <person name="Hidaka K."/>
        </authorList>
    </citation>
    <scope>NUCLEOTIDE SEQUENCE [LARGE SCALE GENOMIC DNA]</scope>
    <source>
        <strain evidence="2 3">NBRC 107102</strain>
    </source>
</reference>
<comment type="caution">
    <text evidence="2">The sequence shown here is derived from an EMBL/GenBank/DDBJ whole genome shotgun (WGS) entry which is preliminary data.</text>
</comment>
<dbReference type="EMBL" id="BAABRL010000011">
    <property type="protein sequence ID" value="GAA5496980.1"/>
    <property type="molecule type" value="Genomic_DNA"/>
</dbReference>
<protein>
    <recommendedName>
        <fullName evidence="4">Nuclear transport factor 2 family protein</fullName>
    </recommendedName>
</protein>
<dbReference type="Proteomes" id="UP001424741">
    <property type="component" value="Unassembled WGS sequence"/>
</dbReference>
<evidence type="ECO:0000313" key="2">
    <source>
        <dbReference type="EMBL" id="GAA5496980.1"/>
    </source>
</evidence>
<keyword evidence="1" id="KW-0732">Signal</keyword>
<organism evidence="2 3">
    <name type="scientific">Rubritalea halochordaticola</name>
    <dbReference type="NCBI Taxonomy" id="714537"/>
    <lineage>
        <taxon>Bacteria</taxon>
        <taxon>Pseudomonadati</taxon>
        <taxon>Verrucomicrobiota</taxon>
        <taxon>Verrucomicrobiia</taxon>
        <taxon>Verrucomicrobiales</taxon>
        <taxon>Rubritaleaceae</taxon>
        <taxon>Rubritalea</taxon>
    </lineage>
</organism>
<evidence type="ECO:0008006" key="4">
    <source>
        <dbReference type="Google" id="ProtNLM"/>
    </source>
</evidence>
<evidence type="ECO:0000313" key="3">
    <source>
        <dbReference type="Proteomes" id="UP001424741"/>
    </source>
</evidence>
<proteinExistence type="predicted"/>
<evidence type="ECO:0000256" key="1">
    <source>
        <dbReference type="SAM" id="SignalP"/>
    </source>
</evidence>
<feature type="signal peptide" evidence="1">
    <location>
        <begin position="1"/>
        <end position="19"/>
    </location>
</feature>